<dbReference type="Pfam" id="PF08974">
    <property type="entry name" value="DUF1877"/>
    <property type="match status" value="1"/>
</dbReference>
<dbReference type="Gene3D" id="3.40.1760.10">
    <property type="entry name" value="YfbM-like super family"/>
    <property type="match status" value="1"/>
</dbReference>
<reference evidence="1" key="1">
    <citation type="submission" date="2009-12" db="EMBL/GenBank/DDBJ databases">
        <authorList>
            <person name="Weinstock G."/>
            <person name="Sodergren E."/>
            <person name="Clifton S."/>
            <person name="Fulton L."/>
            <person name="Fulton B."/>
            <person name="Courtney L."/>
            <person name="Fronick C."/>
            <person name="Harrison M."/>
            <person name="Strong C."/>
            <person name="Farmer C."/>
            <person name="Delahaunty K."/>
            <person name="Markovic C."/>
            <person name="Hall O."/>
            <person name="Minx P."/>
            <person name="Tomlinson C."/>
            <person name="Mitreva M."/>
            <person name="Nelson J."/>
            <person name="Hou S."/>
            <person name="Wollam A."/>
            <person name="Pepin K.H."/>
            <person name="Johnson M."/>
            <person name="Bhonagiri V."/>
            <person name="Nash W.E."/>
            <person name="Warren W."/>
            <person name="Chinwalla A."/>
            <person name="Mardis E.R."/>
            <person name="Wilson R.K."/>
        </authorList>
    </citation>
    <scope>NUCLEOTIDE SEQUENCE [LARGE SCALE GENOMIC DNA]</scope>
    <source>
        <strain evidence="1">DSM 15176</strain>
    </source>
</reference>
<name>D1PKG5_9FIRM</name>
<proteinExistence type="predicted"/>
<dbReference type="InterPro" id="IPR035944">
    <property type="entry name" value="YfbM-like_sf"/>
</dbReference>
<dbReference type="eggNOG" id="ENOG502ZMYT">
    <property type="taxonomic scope" value="Bacteria"/>
</dbReference>
<dbReference type="STRING" id="411471.SUBVAR_04841"/>
<dbReference type="EMBL" id="ACBY02000020">
    <property type="protein sequence ID" value="EFB76473.1"/>
    <property type="molecule type" value="Genomic_DNA"/>
</dbReference>
<evidence type="ECO:0000313" key="2">
    <source>
        <dbReference type="Proteomes" id="UP000003438"/>
    </source>
</evidence>
<dbReference type="SUPFAM" id="SSF111069">
    <property type="entry name" value="Hypothetical protein yfbM"/>
    <property type="match status" value="1"/>
</dbReference>
<dbReference type="AlphaFoldDB" id="D1PKG5"/>
<dbReference type="Proteomes" id="UP000003438">
    <property type="component" value="Unassembled WGS sequence"/>
</dbReference>
<evidence type="ECO:0008006" key="3">
    <source>
        <dbReference type="Google" id="ProtNLM"/>
    </source>
</evidence>
<evidence type="ECO:0000313" key="1">
    <source>
        <dbReference type="EMBL" id="EFB76473.1"/>
    </source>
</evidence>
<dbReference type="InterPro" id="IPR015068">
    <property type="entry name" value="DUF1877"/>
</dbReference>
<gene>
    <name evidence="1" type="ORF">SUBVAR_04841</name>
</gene>
<accession>D1PKG5</accession>
<dbReference type="HOGENOM" id="CLU_110577_2_0_9"/>
<comment type="caution">
    <text evidence="1">The sequence shown here is derived from an EMBL/GenBank/DDBJ whole genome shotgun (WGS) entry which is preliminary data.</text>
</comment>
<organism evidence="1 2">
    <name type="scientific">Subdoligranulum variabile DSM 15176</name>
    <dbReference type="NCBI Taxonomy" id="411471"/>
    <lineage>
        <taxon>Bacteria</taxon>
        <taxon>Bacillati</taxon>
        <taxon>Bacillota</taxon>
        <taxon>Clostridia</taxon>
        <taxon>Eubacteriales</taxon>
        <taxon>Oscillospiraceae</taxon>
        <taxon>Subdoligranulum</taxon>
    </lineage>
</organism>
<sequence length="166" mass="19314">MEEKYMGMIANYQSTTDTELEKFMCLDDVEEAQENENLEICDIDKMWDALHFLLTGKSASEPIEDNLISEAIVGQFNISGEEIFISGTKTDRVKEIAKALQELNFETYIDKFDMRAFRQNGIYPDIWGYEDEADLIKDDLRNSFENLKKFYEKMAEQERAVLVSIC</sequence>
<protein>
    <recommendedName>
        <fullName evidence="3">DUF1877 domain-containing protein</fullName>
    </recommendedName>
</protein>
<keyword evidence="2" id="KW-1185">Reference proteome</keyword>